<organism evidence="2 3">
    <name type="scientific">Rathayibacter oskolensis</name>
    <dbReference type="NCBI Taxonomy" id="1891671"/>
    <lineage>
        <taxon>Bacteria</taxon>
        <taxon>Bacillati</taxon>
        <taxon>Actinomycetota</taxon>
        <taxon>Actinomycetes</taxon>
        <taxon>Micrococcales</taxon>
        <taxon>Microbacteriaceae</taxon>
        <taxon>Rathayibacter</taxon>
    </lineage>
</organism>
<accession>A0A1X7PC17</accession>
<dbReference type="EMBL" id="FXBM01000003">
    <property type="protein sequence ID" value="SMH48588.1"/>
    <property type="molecule type" value="Genomic_DNA"/>
</dbReference>
<evidence type="ECO:0000313" key="2">
    <source>
        <dbReference type="EMBL" id="SMH48588.1"/>
    </source>
</evidence>
<keyword evidence="3" id="KW-1185">Reference proteome</keyword>
<protein>
    <submittedName>
        <fullName evidence="2">Uncharacterized protein</fullName>
    </submittedName>
</protein>
<name>A0A1X7PC17_9MICO</name>
<evidence type="ECO:0000256" key="1">
    <source>
        <dbReference type="SAM" id="MobiDB-lite"/>
    </source>
</evidence>
<dbReference type="RefSeq" id="WP_085477496.1">
    <property type="nucleotide sequence ID" value="NZ_FXBM01000003.1"/>
</dbReference>
<gene>
    <name evidence="2" type="ORF">SAMN06295885_3072</name>
</gene>
<dbReference type="OrthoDB" id="5120955at2"/>
<feature type="region of interest" description="Disordered" evidence="1">
    <location>
        <begin position="66"/>
        <end position="87"/>
    </location>
</feature>
<evidence type="ECO:0000313" key="3">
    <source>
        <dbReference type="Proteomes" id="UP000193711"/>
    </source>
</evidence>
<dbReference type="Proteomes" id="UP000193711">
    <property type="component" value="Unassembled WGS sequence"/>
</dbReference>
<sequence>MMRTTVTIEGRTYGLSQGTDIAALKESTTGAAQSGGGLVEFVVVGNRQVSVVVSPGVPVIFEEVEVDDDDRDNGDLHEPWDDIEYLD</sequence>
<proteinExistence type="predicted"/>
<dbReference type="AlphaFoldDB" id="A0A1X7PC17"/>
<reference evidence="3" key="1">
    <citation type="submission" date="2017-04" db="EMBL/GenBank/DDBJ databases">
        <authorList>
            <person name="Varghese N."/>
            <person name="Submissions S."/>
        </authorList>
    </citation>
    <scope>NUCLEOTIDE SEQUENCE [LARGE SCALE GENOMIC DNA]</scope>
    <source>
        <strain evidence="3">VKM Ac-2121</strain>
    </source>
</reference>